<gene>
    <name evidence="2" type="ORF">Acr_21g0004400</name>
</gene>
<dbReference type="EMBL" id="BJWL01000021">
    <property type="protein sequence ID" value="GFZ09841.1"/>
    <property type="molecule type" value="Genomic_DNA"/>
</dbReference>
<dbReference type="InterPro" id="IPR019557">
    <property type="entry name" value="AminoTfrase-like_pln_mobile"/>
</dbReference>
<name>A0A7J0GGI7_9ERIC</name>
<sequence>MTMTILESPMILATKVKQKEQILLLSPVVCPSSTVLPLCLSPPPLQTPLLRYSLSLSPSSLDTPLKNGAIVASYSIVDYAIVYAIVDKKNGTIVALYSIVDYAIVDAIYVVNDLIVRVDMARTRGVSSARTRGALEDMHHVTPGPGGAFDLMSYVFVYLEGCCLGLLLEVIWMPYTEATIIAYSPACREASYLWLAQIPFHYFDIIELYFLDRVMRQFGLSQHIPNYVDTGDELHDISRQGRREENWLLIHAAYLDMWHDMRDHIFVEWHLTVDLQSCMRWYMSITR</sequence>
<dbReference type="OrthoDB" id="1751334at2759"/>
<dbReference type="GO" id="GO:0010073">
    <property type="term" value="P:meristem maintenance"/>
    <property type="evidence" value="ECO:0007669"/>
    <property type="project" value="InterPro"/>
</dbReference>
<dbReference type="InterPro" id="IPR044824">
    <property type="entry name" value="MAIN-like"/>
</dbReference>
<feature type="domain" description="Aminotransferase-like plant mobile" evidence="1">
    <location>
        <begin position="169"/>
        <end position="282"/>
    </location>
</feature>
<proteinExistence type="predicted"/>
<dbReference type="PANTHER" id="PTHR46033:SF8">
    <property type="entry name" value="PROTEIN MAINTENANCE OF MERISTEMS-LIKE"/>
    <property type="match status" value="1"/>
</dbReference>
<comment type="caution">
    <text evidence="2">The sequence shown here is derived from an EMBL/GenBank/DDBJ whole genome shotgun (WGS) entry which is preliminary data.</text>
</comment>
<dbReference type="PANTHER" id="PTHR46033">
    <property type="entry name" value="PROTEIN MAIN-LIKE 2"/>
    <property type="match status" value="1"/>
</dbReference>
<reference evidence="2 3" key="1">
    <citation type="submission" date="2019-07" db="EMBL/GenBank/DDBJ databases">
        <title>De Novo Assembly of kiwifruit Actinidia rufa.</title>
        <authorList>
            <person name="Sugita-Konishi S."/>
            <person name="Sato K."/>
            <person name="Mori E."/>
            <person name="Abe Y."/>
            <person name="Kisaki G."/>
            <person name="Hamano K."/>
            <person name="Suezawa K."/>
            <person name="Otani M."/>
            <person name="Fukuda T."/>
            <person name="Manabe T."/>
            <person name="Gomi K."/>
            <person name="Tabuchi M."/>
            <person name="Akimitsu K."/>
            <person name="Kataoka I."/>
        </authorList>
    </citation>
    <scope>NUCLEOTIDE SEQUENCE [LARGE SCALE GENOMIC DNA]</scope>
    <source>
        <strain evidence="3">cv. Fuchu</strain>
    </source>
</reference>
<organism evidence="2 3">
    <name type="scientific">Actinidia rufa</name>
    <dbReference type="NCBI Taxonomy" id="165716"/>
    <lineage>
        <taxon>Eukaryota</taxon>
        <taxon>Viridiplantae</taxon>
        <taxon>Streptophyta</taxon>
        <taxon>Embryophyta</taxon>
        <taxon>Tracheophyta</taxon>
        <taxon>Spermatophyta</taxon>
        <taxon>Magnoliopsida</taxon>
        <taxon>eudicotyledons</taxon>
        <taxon>Gunneridae</taxon>
        <taxon>Pentapetalae</taxon>
        <taxon>asterids</taxon>
        <taxon>Ericales</taxon>
        <taxon>Actinidiaceae</taxon>
        <taxon>Actinidia</taxon>
    </lineage>
</organism>
<dbReference type="Pfam" id="PF10536">
    <property type="entry name" value="PMD"/>
    <property type="match status" value="1"/>
</dbReference>
<dbReference type="Proteomes" id="UP000585474">
    <property type="component" value="Unassembled WGS sequence"/>
</dbReference>
<accession>A0A7J0GGI7</accession>
<protein>
    <recommendedName>
        <fullName evidence="1">Aminotransferase-like plant mobile domain-containing protein</fullName>
    </recommendedName>
</protein>
<evidence type="ECO:0000313" key="3">
    <source>
        <dbReference type="Proteomes" id="UP000585474"/>
    </source>
</evidence>
<dbReference type="AlphaFoldDB" id="A0A7J0GGI7"/>
<evidence type="ECO:0000259" key="1">
    <source>
        <dbReference type="Pfam" id="PF10536"/>
    </source>
</evidence>
<keyword evidence="3" id="KW-1185">Reference proteome</keyword>
<evidence type="ECO:0000313" key="2">
    <source>
        <dbReference type="EMBL" id="GFZ09841.1"/>
    </source>
</evidence>